<dbReference type="Proteomes" id="UP000075604">
    <property type="component" value="Unassembled WGS sequence"/>
</dbReference>
<proteinExistence type="predicted"/>
<comment type="caution">
    <text evidence="2">The sequence shown here is derived from an EMBL/GenBank/DDBJ whole genome shotgun (WGS) entry which is preliminary data.</text>
</comment>
<evidence type="ECO:0000256" key="1">
    <source>
        <dbReference type="SAM" id="MobiDB-lite"/>
    </source>
</evidence>
<dbReference type="AlphaFoldDB" id="A0A150PPH2"/>
<gene>
    <name evidence="2" type="ORF">BE04_31205</name>
</gene>
<protein>
    <submittedName>
        <fullName evidence="2">Uncharacterized protein</fullName>
    </submittedName>
</protein>
<evidence type="ECO:0000313" key="2">
    <source>
        <dbReference type="EMBL" id="KYF57328.1"/>
    </source>
</evidence>
<name>A0A150PPH2_SORCE</name>
<organism evidence="2 3">
    <name type="scientific">Sorangium cellulosum</name>
    <name type="common">Polyangium cellulosum</name>
    <dbReference type="NCBI Taxonomy" id="56"/>
    <lineage>
        <taxon>Bacteria</taxon>
        <taxon>Pseudomonadati</taxon>
        <taxon>Myxococcota</taxon>
        <taxon>Polyangia</taxon>
        <taxon>Polyangiales</taxon>
        <taxon>Polyangiaceae</taxon>
        <taxon>Sorangium</taxon>
    </lineage>
</organism>
<accession>A0A150PPH2</accession>
<sequence>MDRSTDEAAIRRLFEALCEAWARGEESHTTSSERARLSAERASGEPGEQRFRRASACAIAQARKRAATARLVDRPWACRADSAAAPAGPRVA</sequence>
<feature type="region of interest" description="Disordered" evidence="1">
    <location>
        <begin position="25"/>
        <end position="51"/>
    </location>
</feature>
<reference evidence="2 3" key="1">
    <citation type="submission" date="2014-02" db="EMBL/GenBank/DDBJ databases">
        <title>The small core and large imbalanced accessory genome model reveals a collaborative survival strategy of Sorangium cellulosum strains in nature.</title>
        <authorList>
            <person name="Han K."/>
            <person name="Peng R."/>
            <person name="Blom J."/>
            <person name="Li Y.-Z."/>
        </authorList>
    </citation>
    <scope>NUCLEOTIDE SEQUENCE [LARGE SCALE GENOMIC DNA]</scope>
    <source>
        <strain evidence="2 3">So0157-18</strain>
    </source>
</reference>
<evidence type="ECO:0000313" key="3">
    <source>
        <dbReference type="Proteomes" id="UP000075604"/>
    </source>
</evidence>
<dbReference type="EMBL" id="JELX01001881">
    <property type="protein sequence ID" value="KYF57328.1"/>
    <property type="molecule type" value="Genomic_DNA"/>
</dbReference>